<comment type="subcellular location">
    <subcellularLocation>
        <location evidence="3">Cytoplasm</location>
    </subcellularLocation>
</comment>
<dbReference type="Pfam" id="PF04055">
    <property type="entry name" value="Radical_SAM"/>
    <property type="match status" value="1"/>
</dbReference>
<dbReference type="GO" id="GO:0005737">
    <property type="term" value="C:cytoplasm"/>
    <property type="evidence" value="ECO:0007669"/>
    <property type="project" value="UniProtKB-SubCell"/>
</dbReference>
<feature type="domain" description="Radical SAM core" evidence="5">
    <location>
        <begin position="20"/>
        <end position="263"/>
    </location>
</feature>
<dbReference type="CDD" id="cd01335">
    <property type="entry name" value="Radical_SAM"/>
    <property type="match status" value="1"/>
</dbReference>
<name>A0A8J6IY83_9FIRM</name>
<comment type="similarity">
    <text evidence="1">Belongs to the anaerobic coproporphyrinogen-III oxidase family. HemW subfamily.</text>
</comment>
<evidence type="ECO:0000256" key="3">
    <source>
        <dbReference type="RuleBase" id="RU364116"/>
    </source>
</evidence>
<dbReference type="InterPro" id="IPR023404">
    <property type="entry name" value="rSAM_horseshoe"/>
</dbReference>
<dbReference type="InterPro" id="IPR058240">
    <property type="entry name" value="rSAM_sf"/>
</dbReference>
<keyword evidence="3" id="KW-0949">S-adenosyl-L-methionine</keyword>
<feature type="region of interest" description="Disordered" evidence="4">
    <location>
        <begin position="1"/>
        <end position="21"/>
    </location>
</feature>
<dbReference type="InterPro" id="IPR007197">
    <property type="entry name" value="rSAM"/>
</dbReference>
<comment type="function">
    <text evidence="3">Probably acts as a heme chaperone, transferring heme to an unknown acceptor. Binds one molecule of heme per monomer, possibly covalently. Binds 1 [4Fe-4S] cluster. The cluster is coordinated with 3 cysteines and an exchangeable S-adenosyl-L-methionine.</text>
</comment>
<dbReference type="Proteomes" id="UP000628736">
    <property type="component" value="Unassembled WGS sequence"/>
</dbReference>
<dbReference type="InterPro" id="IPR034505">
    <property type="entry name" value="Coproporphyrinogen-III_oxidase"/>
</dbReference>
<reference evidence="6" key="1">
    <citation type="submission" date="2020-08" db="EMBL/GenBank/DDBJ databases">
        <title>Genome public.</title>
        <authorList>
            <person name="Liu C."/>
            <person name="Sun Q."/>
        </authorList>
    </citation>
    <scope>NUCLEOTIDE SEQUENCE</scope>
    <source>
        <strain evidence="6">NSJ-23</strain>
    </source>
</reference>
<dbReference type="PROSITE" id="PS51918">
    <property type="entry name" value="RADICAL_SAM"/>
    <property type="match status" value="1"/>
</dbReference>
<evidence type="ECO:0000313" key="6">
    <source>
        <dbReference type="EMBL" id="MBC5722875.1"/>
    </source>
</evidence>
<dbReference type="GO" id="GO:0051539">
    <property type="term" value="F:4 iron, 4 sulfur cluster binding"/>
    <property type="evidence" value="ECO:0007669"/>
    <property type="project" value="UniProtKB-UniRule"/>
</dbReference>
<dbReference type="SFLD" id="SFLDG01065">
    <property type="entry name" value="anaerobic_coproporphyrinogen-I"/>
    <property type="match status" value="2"/>
</dbReference>
<keyword evidence="3" id="KW-0004">4Fe-4S</keyword>
<organism evidence="6 7">
    <name type="scientific">Flintibacter hominis</name>
    <dbReference type="NCBI Taxonomy" id="2763048"/>
    <lineage>
        <taxon>Bacteria</taxon>
        <taxon>Bacillati</taxon>
        <taxon>Bacillota</taxon>
        <taxon>Clostridia</taxon>
        <taxon>Eubacteriales</taxon>
        <taxon>Flintibacter</taxon>
    </lineage>
</organism>
<protein>
    <recommendedName>
        <fullName evidence="2 3">Heme chaperone HemW</fullName>
    </recommendedName>
</protein>
<comment type="caution">
    <text evidence="6">The sequence shown here is derived from an EMBL/GenBank/DDBJ whole genome shotgun (WGS) entry which is preliminary data.</text>
</comment>
<keyword evidence="3" id="KW-0479">Metal-binding</keyword>
<keyword evidence="3" id="KW-0143">Chaperone</keyword>
<dbReference type="PANTHER" id="PTHR13932:SF5">
    <property type="entry name" value="RADICAL S-ADENOSYL METHIONINE DOMAIN-CONTAINING PROTEIN 1, MITOCHONDRIAL"/>
    <property type="match status" value="1"/>
</dbReference>
<evidence type="ECO:0000256" key="4">
    <source>
        <dbReference type="SAM" id="MobiDB-lite"/>
    </source>
</evidence>
<keyword evidence="7" id="KW-1185">Reference proteome</keyword>
<keyword evidence="3" id="KW-0349">Heme</keyword>
<evidence type="ECO:0000256" key="2">
    <source>
        <dbReference type="ARBA" id="ARBA00017228"/>
    </source>
</evidence>
<proteinExistence type="inferred from homology"/>
<accession>A0A8J6IY83</accession>
<dbReference type="SFLD" id="SFLDF00562">
    <property type="entry name" value="HemN-like__clustered_with_heat"/>
    <property type="match status" value="1"/>
</dbReference>
<dbReference type="GO" id="GO:0004109">
    <property type="term" value="F:coproporphyrinogen oxidase activity"/>
    <property type="evidence" value="ECO:0007669"/>
    <property type="project" value="InterPro"/>
</dbReference>
<dbReference type="GO" id="GO:0046872">
    <property type="term" value="F:metal ion binding"/>
    <property type="evidence" value="ECO:0007669"/>
    <property type="project" value="UniProtKB-UniRule"/>
</dbReference>
<evidence type="ECO:0000259" key="5">
    <source>
        <dbReference type="PROSITE" id="PS51918"/>
    </source>
</evidence>
<dbReference type="NCBIfam" id="TIGR00539">
    <property type="entry name" value="hemN_rel"/>
    <property type="match status" value="1"/>
</dbReference>
<dbReference type="SFLD" id="SFLDS00029">
    <property type="entry name" value="Radical_SAM"/>
    <property type="match status" value="2"/>
</dbReference>
<dbReference type="Gene3D" id="3.80.30.20">
    <property type="entry name" value="tm_1862 like domain"/>
    <property type="match status" value="1"/>
</dbReference>
<dbReference type="SFLD" id="SFLDF00288">
    <property type="entry name" value="HemN-like__clustered_with_nucl"/>
    <property type="match status" value="1"/>
</dbReference>
<sequence length="423" mass="47969">MRKREGRPVFGKKKETQPKAPTGDSLGIYIHIPFCRSRCDYCDFYSVAGREDRMDSYQKALLAHIKETAPLAQGIPVDTVYFGGGTPSFFGDKRLRELLGAIQKQFQLTQDAEITLEANPDSVDVRALRRLRKAGFNRLSLGMQSACPAELESVHRPHTVQQVDQAVAAARKAKFKNLSLDLIYGLPGQTMDSWKATVEHALSLIPQHLSCYGLKVEEGTRLAARVAAGEQLPDDDAQADLYLWTVGRLERAGLPQYEISNFAKPGMESRHNLRYWLTRPYIGFGPGAHSDFGGRRYSFVRDLDGYIDGVLRGGSLIDSEELIPRRERSGEYLMLRLRTAQGIEEWEYRGTYFMDFAPLEARLEQFCDKGWAERTAEGRWRLTPQGFLLSNQLIGDLLERQEQSELSDLLPRARQQFTKRKGE</sequence>
<keyword evidence="3" id="KW-0411">Iron-sulfur</keyword>
<dbReference type="InterPro" id="IPR004559">
    <property type="entry name" value="HemW-like"/>
</dbReference>
<keyword evidence="3" id="KW-0963">Cytoplasm</keyword>
<dbReference type="SFLD" id="SFLDG01082">
    <property type="entry name" value="B12-binding_domain_containing"/>
    <property type="match status" value="1"/>
</dbReference>
<dbReference type="PANTHER" id="PTHR13932">
    <property type="entry name" value="COPROPORPHYRINIGEN III OXIDASE"/>
    <property type="match status" value="1"/>
</dbReference>
<keyword evidence="3" id="KW-0408">Iron</keyword>
<dbReference type="SUPFAM" id="SSF102114">
    <property type="entry name" value="Radical SAM enzymes"/>
    <property type="match status" value="1"/>
</dbReference>
<evidence type="ECO:0000313" key="7">
    <source>
        <dbReference type="Proteomes" id="UP000628736"/>
    </source>
</evidence>
<dbReference type="GO" id="GO:0006779">
    <property type="term" value="P:porphyrin-containing compound biosynthetic process"/>
    <property type="evidence" value="ECO:0007669"/>
    <property type="project" value="InterPro"/>
</dbReference>
<dbReference type="SMART" id="SM00729">
    <property type="entry name" value="Elp3"/>
    <property type="match status" value="1"/>
</dbReference>
<dbReference type="EMBL" id="JACOPO010000005">
    <property type="protein sequence ID" value="MBC5722875.1"/>
    <property type="molecule type" value="Genomic_DNA"/>
</dbReference>
<dbReference type="AlphaFoldDB" id="A0A8J6IY83"/>
<evidence type="ECO:0000256" key="1">
    <source>
        <dbReference type="ARBA" id="ARBA00006100"/>
    </source>
</evidence>
<dbReference type="InterPro" id="IPR006638">
    <property type="entry name" value="Elp3/MiaA/NifB-like_rSAM"/>
</dbReference>
<gene>
    <name evidence="6" type="primary">hemW</name>
    <name evidence="6" type="ORF">H8S11_08635</name>
</gene>